<dbReference type="Proteomes" id="UP000541444">
    <property type="component" value="Unassembled WGS sequence"/>
</dbReference>
<accession>A0A7J7L813</accession>
<feature type="region of interest" description="Disordered" evidence="1">
    <location>
        <begin position="314"/>
        <end position="415"/>
    </location>
</feature>
<dbReference type="AlphaFoldDB" id="A0A7J7L813"/>
<evidence type="ECO:0000256" key="1">
    <source>
        <dbReference type="SAM" id="MobiDB-lite"/>
    </source>
</evidence>
<feature type="compositionally biased region" description="Basic residues" evidence="1">
    <location>
        <begin position="390"/>
        <end position="400"/>
    </location>
</feature>
<organism evidence="3 4">
    <name type="scientific">Kingdonia uniflora</name>
    <dbReference type="NCBI Taxonomy" id="39325"/>
    <lineage>
        <taxon>Eukaryota</taxon>
        <taxon>Viridiplantae</taxon>
        <taxon>Streptophyta</taxon>
        <taxon>Embryophyta</taxon>
        <taxon>Tracheophyta</taxon>
        <taxon>Spermatophyta</taxon>
        <taxon>Magnoliopsida</taxon>
        <taxon>Ranunculales</taxon>
        <taxon>Circaeasteraceae</taxon>
        <taxon>Kingdonia</taxon>
    </lineage>
</organism>
<dbReference type="OrthoDB" id="1938144at2759"/>
<evidence type="ECO:0000313" key="4">
    <source>
        <dbReference type="Proteomes" id="UP000541444"/>
    </source>
</evidence>
<sequence length="415" mass="46281">MGGPSNDVEAELGRPCLDVNEGETGGMGANKGKKKRKSPSLDEEKQNDKVKGQGQGNEKDNFKRKIKGRKTSEGGSSVINAKIGTKNAIEDVDEVEDWTRWAKLNPDCLDAKENYYRSHSSQQDGVQLKKKPDVNYDELKIGMMWPTVFETRKFIRHYGIVNKFQFYQVKNENYRARLKCSDEDCQWMFYARRMPDDQTFKLKGTSNLIHNCKGKGRDTKKLANAPWNIRVRFGVDISYYTAWSAWATCMERIVGSYDEGYIIMPELAIQMLKENLGSIATCSIDFDDTNQRKTTCIAYKASIDGFLNRGGRFGNVQSGRGGRSGNAQSGRGGSTTTTQFGRGTSSATTQSKRGASASTTIRRGGVNNTSTTRRGSEQCGTSSSIFPRFNKSKAAKRSRRQLYMIGDTSSPQEAT</sequence>
<comment type="caution">
    <text evidence="3">The sequence shown here is derived from an EMBL/GenBank/DDBJ whole genome shotgun (WGS) entry which is preliminary data.</text>
</comment>
<dbReference type="PANTHER" id="PTHR31973">
    <property type="entry name" value="POLYPROTEIN, PUTATIVE-RELATED"/>
    <property type="match status" value="1"/>
</dbReference>
<feature type="compositionally biased region" description="Low complexity" evidence="1">
    <location>
        <begin position="334"/>
        <end position="346"/>
    </location>
</feature>
<keyword evidence="4" id="KW-1185">Reference proteome</keyword>
<evidence type="ECO:0000259" key="2">
    <source>
        <dbReference type="Pfam" id="PF03108"/>
    </source>
</evidence>
<dbReference type="PANTHER" id="PTHR31973:SF187">
    <property type="entry name" value="MUTATOR TRANSPOSASE MUDRA PROTEIN"/>
    <property type="match status" value="1"/>
</dbReference>
<feature type="domain" description="Transposase MuDR plant" evidence="2">
    <location>
        <begin position="138"/>
        <end position="201"/>
    </location>
</feature>
<dbReference type="InterPro" id="IPR004332">
    <property type="entry name" value="Transposase_MuDR"/>
</dbReference>
<name>A0A7J7L813_9MAGN</name>
<dbReference type="EMBL" id="JACGCM010002554">
    <property type="protein sequence ID" value="KAF6138723.1"/>
    <property type="molecule type" value="Genomic_DNA"/>
</dbReference>
<proteinExistence type="predicted"/>
<reference evidence="3 4" key="1">
    <citation type="journal article" date="2020" name="IScience">
        <title>Genome Sequencing of the Endangered Kingdonia uniflora (Circaeasteraceae, Ranunculales) Reveals Potential Mechanisms of Evolutionary Specialization.</title>
        <authorList>
            <person name="Sun Y."/>
            <person name="Deng T."/>
            <person name="Zhang A."/>
            <person name="Moore M.J."/>
            <person name="Landis J.B."/>
            <person name="Lin N."/>
            <person name="Zhang H."/>
            <person name="Zhang X."/>
            <person name="Huang J."/>
            <person name="Zhang X."/>
            <person name="Sun H."/>
            <person name="Wang H."/>
        </authorList>
    </citation>
    <scope>NUCLEOTIDE SEQUENCE [LARGE SCALE GENOMIC DNA]</scope>
    <source>
        <strain evidence="3">TB1705</strain>
        <tissue evidence="3">Leaf</tissue>
    </source>
</reference>
<feature type="region of interest" description="Disordered" evidence="1">
    <location>
        <begin position="1"/>
        <end position="79"/>
    </location>
</feature>
<evidence type="ECO:0000313" key="3">
    <source>
        <dbReference type="EMBL" id="KAF6138723.1"/>
    </source>
</evidence>
<gene>
    <name evidence="3" type="ORF">GIB67_040855</name>
</gene>
<feature type="compositionally biased region" description="Polar residues" evidence="1">
    <location>
        <begin position="347"/>
        <end position="385"/>
    </location>
</feature>
<feature type="compositionally biased region" description="Basic and acidic residues" evidence="1">
    <location>
        <begin position="39"/>
        <end position="63"/>
    </location>
</feature>
<protein>
    <recommendedName>
        <fullName evidence="2">Transposase MuDR plant domain-containing protein</fullName>
    </recommendedName>
</protein>
<dbReference type="Pfam" id="PF03108">
    <property type="entry name" value="DBD_Tnp_Mut"/>
    <property type="match status" value="1"/>
</dbReference>